<evidence type="ECO:0000313" key="1">
    <source>
        <dbReference type="Proteomes" id="UP000790787"/>
    </source>
</evidence>
<protein>
    <submittedName>
        <fullName evidence="2">Uncharacterized protein LOC142166791</fullName>
    </submittedName>
</protein>
<organism evidence="1 2">
    <name type="scientific">Nicotiana tabacum</name>
    <name type="common">Common tobacco</name>
    <dbReference type="NCBI Taxonomy" id="4097"/>
    <lineage>
        <taxon>Eukaryota</taxon>
        <taxon>Viridiplantae</taxon>
        <taxon>Streptophyta</taxon>
        <taxon>Embryophyta</taxon>
        <taxon>Tracheophyta</taxon>
        <taxon>Spermatophyta</taxon>
        <taxon>Magnoliopsida</taxon>
        <taxon>eudicotyledons</taxon>
        <taxon>Gunneridae</taxon>
        <taxon>Pentapetalae</taxon>
        <taxon>asterids</taxon>
        <taxon>lamiids</taxon>
        <taxon>Solanales</taxon>
        <taxon>Solanaceae</taxon>
        <taxon>Nicotianoideae</taxon>
        <taxon>Nicotianeae</taxon>
        <taxon>Nicotiana</taxon>
    </lineage>
</organism>
<reference evidence="2" key="2">
    <citation type="submission" date="2025-08" db="UniProtKB">
        <authorList>
            <consortium name="RefSeq"/>
        </authorList>
    </citation>
    <scope>IDENTIFICATION</scope>
    <source>
        <tissue evidence="2">Leaf</tissue>
    </source>
</reference>
<reference evidence="1" key="1">
    <citation type="journal article" date="2014" name="Nat. Commun.">
        <title>The tobacco genome sequence and its comparison with those of tomato and potato.</title>
        <authorList>
            <person name="Sierro N."/>
            <person name="Battey J.N."/>
            <person name="Ouadi S."/>
            <person name="Bakaher N."/>
            <person name="Bovet L."/>
            <person name="Willig A."/>
            <person name="Goepfert S."/>
            <person name="Peitsch M.C."/>
            <person name="Ivanov N.V."/>
        </authorList>
    </citation>
    <scope>NUCLEOTIDE SEQUENCE [LARGE SCALE GENOMIC DNA]</scope>
</reference>
<dbReference type="RefSeq" id="XP_075082229.1">
    <property type="nucleotide sequence ID" value="XM_075226128.1"/>
</dbReference>
<sequence length="331" mass="38336">MFDNQIGKTMEVYIDDMLVKSLDAGDHLKHLQETFDIVRKYNMKLNLEKCAFGVGSGKFLGFLRGIKVNPDKIKTIEDIPDKLTSVKEVQRLTGREWSIVHILREENMEVDALANLGSFTEMKRSDSSTIIQLLHLVLDVDGYCKVNSTNLVWDWRNEFIEYLKHGKLPEDPKASRALRAKETRYCLDDGHLYRRSFQRPLARCLGASKANYVVREVHERVCGNHSSVDLLFLKLVRVGYYWPRMEQDARAFVQRCEKYQCHAQLVHQAAELLHSVVSLWPFMKWGMDIVGPLPPGPGKVRFLLVLTDYFTKWVKASPYQKVRESKVVNFI</sequence>
<proteinExistence type="predicted"/>
<name>A0AC58SB72_TOBAC</name>
<accession>A0AC58SB72</accession>
<keyword evidence="1" id="KW-1185">Reference proteome</keyword>
<dbReference type="Proteomes" id="UP000790787">
    <property type="component" value="Chromosome 2"/>
</dbReference>
<evidence type="ECO:0000313" key="2">
    <source>
        <dbReference type="RefSeq" id="XP_075082229.1"/>
    </source>
</evidence>
<gene>
    <name evidence="2" type="primary">LOC142166791</name>
</gene>